<evidence type="ECO:0000259" key="8">
    <source>
        <dbReference type="Pfam" id="PF04239"/>
    </source>
</evidence>
<proteinExistence type="inferred from homology"/>
<evidence type="ECO:0000313" key="9">
    <source>
        <dbReference type="EMBL" id="MDR9850559.1"/>
    </source>
</evidence>
<keyword evidence="3" id="KW-1003">Cell membrane</keyword>
<evidence type="ECO:0000256" key="6">
    <source>
        <dbReference type="ARBA" id="ARBA00023136"/>
    </source>
</evidence>
<dbReference type="Proteomes" id="UP001246576">
    <property type="component" value="Unassembled WGS sequence"/>
</dbReference>
<dbReference type="PANTHER" id="PTHR34582:SF6">
    <property type="entry name" value="UPF0702 TRANSMEMBRANE PROTEIN YCAP"/>
    <property type="match status" value="1"/>
</dbReference>
<dbReference type="Pfam" id="PF04239">
    <property type="entry name" value="DUF421"/>
    <property type="match status" value="1"/>
</dbReference>
<comment type="similarity">
    <text evidence="2">Belongs to the UPF0702 family.</text>
</comment>
<organism evidence="9 10">
    <name type="scientific">Herbaspirillum huttiense subsp. lycopersici</name>
    <dbReference type="NCBI Taxonomy" id="3074428"/>
    <lineage>
        <taxon>Bacteria</taxon>
        <taxon>Pseudomonadati</taxon>
        <taxon>Pseudomonadota</taxon>
        <taxon>Betaproteobacteria</taxon>
        <taxon>Burkholderiales</taxon>
        <taxon>Oxalobacteraceae</taxon>
        <taxon>Herbaspirillum</taxon>
    </lineage>
</organism>
<dbReference type="RefSeq" id="WP_121043181.1">
    <property type="nucleotide sequence ID" value="NZ_JAVLSJ010000011.1"/>
</dbReference>
<dbReference type="InterPro" id="IPR023090">
    <property type="entry name" value="UPF0702_alpha/beta_dom_sf"/>
</dbReference>
<reference evidence="9" key="1">
    <citation type="submission" date="2023-09" db="EMBL/GenBank/DDBJ databases">
        <title>Description of first Herbaspirillum huttiense subsp. nephrolepsisexaltata and Herbaspirillum huttiense subsp. lycopersicon.</title>
        <authorList>
            <person name="Poudel M."/>
            <person name="Sharma A."/>
            <person name="Goss E."/>
            <person name="Tapia J.H."/>
            <person name="Harmon C.M."/>
            <person name="Jones J.B."/>
        </authorList>
    </citation>
    <scope>NUCLEOTIDE SEQUENCE</scope>
    <source>
        <strain evidence="9">SE1</strain>
    </source>
</reference>
<dbReference type="PANTHER" id="PTHR34582">
    <property type="entry name" value="UPF0702 TRANSMEMBRANE PROTEIN YCAP"/>
    <property type="match status" value="1"/>
</dbReference>
<dbReference type="EMBL" id="JAVLSJ010000011">
    <property type="protein sequence ID" value="MDR9850559.1"/>
    <property type="molecule type" value="Genomic_DNA"/>
</dbReference>
<keyword evidence="10" id="KW-1185">Reference proteome</keyword>
<feature type="transmembrane region" description="Helical" evidence="7">
    <location>
        <begin position="18"/>
        <end position="37"/>
    </location>
</feature>
<evidence type="ECO:0000256" key="2">
    <source>
        <dbReference type="ARBA" id="ARBA00006448"/>
    </source>
</evidence>
<keyword evidence="6 7" id="KW-0472">Membrane</keyword>
<evidence type="ECO:0000313" key="10">
    <source>
        <dbReference type="Proteomes" id="UP001246576"/>
    </source>
</evidence>
<comment type="subcellular location">
    <subcellularLocation>
        <location evidence="1">Cell membrane</location>
        <topology evidence="1">Multi-pass membrane protein</topology>
    </subcellularLocation>
</comment>
<gene>
    <name evidence="9" type="ORF">RI048_20170</name>
</gene>
<dbReference type="InterPro" id="IPR007353">
    <property type="entry name" value="DUF421"/>
</dbReference>
<comment type="caution">
    <text evidence="9">The sequence shown here is derived from an EMBL/GenBank/DDBJ whole genome shotgun (WGS) entry which is preliminary data.</text>
</comment>
<evidence type="ECO:0000256" key="5">
    <source>
        <dbReference type="ARBA" id="ARBA00022989"/>
    </source>
</evidence>
<keyword evidence="4 7" id="KW-0812">Transmembrane</keyword>
<dbReference type="Gene3D" id="3.30.240.20">
    <property type="entry name" value="bsu07140 like domains"/>
    <property type="match status" value="1"/>
</dbReference>
<feature type="domain" description="YetF C-terminal" evidence="8">
    <location>
        <begin position="93"/>
        <end position="160"/>
    </location>
</feature>
<evidence type="ECO:0000256" key="3">
    <source>
        <dbReference type="ARBA" id="ARBA00022475"/>
    </source>
</evidence>
<evidence type="ECO:0000256" key="7">
    <source>
        <dbReference type="SAM" id="Phobius"/>
    </source>
</evidence>
<keyword evidence="5 7" id="KW-1133">Transmembrane helix</keyword>
<accession>A0ABU2EQX1</accession>
<protein>
    <submittedName>
        <fullName evidence="9">DUF421 domain-containing protein</fullName>
    </submittedName>
</protein>
<sequence length="161" mass="18266">MQIQWDDLISFSVSPLEIIIRGTLIYLFLFVFFRFVLRRDAGNVGVGDFLLVVIIADASQNGMSGDSDTVPDALLLVVTLMAWNYLIDIASYHSAALRKVLEPRPLILVKNGKLMRRNMRKEFVTTEEIEAKVRESNATSLNEIELMTMESDGEISVLKRR</sequence>
<evidence type="ECO:0000256" key="1">
    <source>
        <dbReference type="ARBA" id="ARBA00004651"/>
    </source>
</evidence>
<name>A0ABU2EQX1_9BURK</name>
<evidence type="ECO:0000256" key="4">
    <source>
        <dbReference type="ARBA" id="ARBA00022692"/>
    </source>
</evidence>